<organism evidence="2 3">
    <name type="scientific">Nocardioides renjunii</name>
    <dbReference type="NCBI Taxonomy" id="3095075"/>
    <lineage>
        <taxon>Bacteria</taxon>
        <taxon>Bacillati</taxon>
        <taxon>Actinomycetota</taxon>
        <taxon>Actinomycetes</taxon>
        <taxon>Propionibacteriales</taxon>
        <taxon>Nocardioidaceae</taxon>
        <taxon>Nocardioides</taxon>
    </lineage>
</organism>
<evidence type="ECO:0000259" key="1">
    <source>
        <dbReference type="Pfam" id="PF00293"/>
    </source>
</evidence>
<evidence type="ECO:0000313" key="3">
    <source>
        <dbReference type="Proteomes" id="UP001291999"/>
    </source>
</evidence>
<sequence>MVEVVVGALLLEGRVLLAHRRPDKHAYPGVWDLPGGVVEDGETELVASAVSCARSSAWRS</sequence>
<dbReference type="Pfam" id="PF00293">
    <property type="entry name" value="NUDIX"/>
    <property type="match status" value="1"/>
</dbReference>
<evidence type="ECO:0000313" key="2">
    <source>
        <dbReference type="EMBL" id="MDZ5662409.1"/>
    </source>
</evidence>
<dbReference type="SUPFAM" id="SSF55811">
    <property type="entry name" value="Nudix"/>
    <property type="match status" value="1"/>
</dbReference>
<gene>
    <name evidence="2" type="ORF">SFC79_11600</name>
</gene>
<dbReference type="Gene3D" id="3.90.79.10">
    <property type="entry name" value="Nucleoside Triphosphate Pyrophosphohydrolase"/>
    <property type="match status" value="1"/>
</dbReference>
<dbReference type="InterPro" id="IPR015797">
    <property type="entry name" value="NUDIX_hydrolase-like_dom_sf"/>
</dbReference>
<comment type="caution">
    <text evidence="2">The sequence shown here is derived from an EMBL/GenBank/DDBJ whole genome shotgun (WGS) entry which is preliminary data.</text>
</comment>
<dbReference type="RefSeq" id="WP_322424483.1">
    <property type="nucleotide sequence ID" value="NZ_JAXQPW010000004.1"/>
</dbReference>
<dbReference type="Proteomes" id="UP001291999">
    <property type="component" value="Unassembled WGS sequence"/>
</dbReference>
<feature type="domain" description="Nudix hydrolase" evidence="1">
    <location>
        <begin position="4"/>
        <end position="45"/>
    </location>
</feature>
<dbReference type="EMBL" id="JAXQPW010000004">
    <property type="protein sequence ID" value="MDZ5662409.1"/>
    <property type="molecule type" value="Genomic_DNA"/>
</dbReference>
<accession>A0ABU5KD80</accession>
<name>A0ABU5KD80_9ACTN</name>
<dbReference type="InterPro" id="IPR000086">
    <property type="entry name" value="NUDIX_hydrolase_dom"/>
</dbReference>
<protein>
    <submittedName>
        <fullName evidence="2">NUDIX domain-containing protein</fullName>
    </submittedName>
</protein>
<keyword evidence="3" id="KW-1185">Reference proteome</keyword>
<proteinExistence type="predicted"/>
<reference evidence="2 3" key="1">
    <citation type="submission" date="2023-11" db="EMBL/GenBank/DDBJ databases">
        <title>Novel species in genus Nocardioides.</title>
        <authorList>
            <person name="Zhou H."/>
        </authorList>
    </citation>
    <scope>NUCLEOTIDE SEQUENCE [LARGE SCALE GENOMIC DNA]</scope>
    <source>
        <strain evidence="2 3">S-58</strain>
    </source>
</reference>